<dbReference type="InterPro" id="IPR007527">
    <property type="entry name" value="Znf_SWIM"/>
</dbReference>
<evidence type="ECO:0000313" key="7">
    <source>
        <dbReference type="EMBL" id="KAJ0200312.1"/>
    </source>
</evidence>
<dbReference type="AlphaFoldDB" id="A0A9R1X9C2"/>
<organism evidence="7 8">
    <name type="scientific">Lactuca sativa</name>
    <name type="common">Garden lettuce</name>
    <dbReference type="NCBI Taxonomy" id="4236"/>
    <lineage>
        <taxon>Eukaryota</taxon>
        <taxon>Viridiplantae</taxon>
        <taxon>Streptophyta</taxon>
        <taxon>Embryophyta</taxon>
        <taxon>Tracheophyta</taxon>
        <taxon>Spermatophyta</taxon>
        <taxon>Magnoliopsida</taxon>
        <taxon>eudicotyledons</taxon>
        <taxon>Gunneridae</taxon>
        <taxon>Pentapetalae</taxon>
        <taxon>asterids</taxon>
        <taxon>campanulids</taxon>
        <taxon>Asterales</taxon>
        <taxon>Asteraceae</taxon>
        <taxon>Cichorioideae</taxon>
        <taxon>Cichorieae</taxon>
        <taxon>Lactucinae</taxon>
        <taxon>Lactuca</taxon>
    </lineage>
</organism>
<reference evidence="7 8" key="1">
    <citation type="journal article" date="2017" name="Nat. Commun.">
        <title>Genome assembly with in vitro proximity ligation data and whole-genome triplication in lettuce.</title>
        <authorList>
            <person name="Reyes-Chin-Wo S."/>
            <person name="Wang Z."/>
            <person name="Yang X."/>
            <person name="Kozik A."/>
            <person name="Arikit S."/>
            <person name="Song C."/>
            <person name="Xia L."/>
            <person name="Froenicke L."/>
            <person name="Lavelle D.O."/>
            <person name="Truco M.J."/>
            <person name="Xia R."/>
            <person name="Zhu S."/>
            <person name="Xu C."/>
            <person name="Xu H."/>
            <person name="Xu X."/>
            <person name="Cox K."/>
            <person name="Korf I."/>
            <person name="Meyers B.C."/>
            <person name="Michelmore R.W."/>
        </authorList>
    </citation>
    <scope>NUCLEOTIDE SEQUENCE [LARGE SCALE GENOMIC DNA]</scope>
    <source>
        <strain evidence="8">cv. Salinas</strain>
        <tissue evidence="7">Seedlings</tissue>
    </source>
</reference>
<dbReference type="PANTHER" id="PTHR31973:SF190">
    <property type="entry name" value="MULE TRANSPOSASE DOMAIN-CONTAINING PROTEIN"/>
    <property type="match status" value="1"/>
</dbReference>
<keyword evidence="2 4" id="KW-0863">Zinc-finger</keyword>
<comment type="caution">
    <text evidence="7">The sequence shown here is derived from an EMBL/GenBank/DDBJ whole genome shotgun (WGS) entry which is preliminary data.</text>
</comment>
<dbReference type="GO" id="GO:0008270">
    <property type="term" value="F:zinc ion binding"/>
    <property type="evidence" value="ECO:0007669"/>
    <property type="project" value="UniProtKB-KW"/>
</dbReference>
<evidence type="ECO:0000256" key="1">
    <source>
        <dbReference type="ARBA" id="ARBA00022723"/>
    </source>
</evidence>
<keyword evidence="3" id="KW-0862">Zinc</keyword>
<feature type="domain" description="SWIM-type" evidence="6">
    <location>
        <begin position="234"/>
        <end position="285"/>
    </location>
</feature>
<evidence type="ECO:0000313" key="8">
    <source>
        <dbReference type="Proteomes" id="UP000235145"/>
    </source>
</evidence>
<evidence type="ECO:0000256" key="4">
    <source>
        <dbReference type="PROSITE-ProRule" id="PRU00325"/>
    </source>
</evidence>
<dbReference type="InterPro" id="IPR006564">
    <property type="entry name" value="Znf_PMZ"/>
</dbReference>
<evidence type="ECO:0000256" key="5">
    <source>
        <dbReference type="SAM" id="MobiDB-lite"/>
    </source>
</evidence>
<dbReference type="EMBL" id="NBSK02000006">
    <property type="protein sequence ID" value="KAJ0200312.1"/>
    <property type="molecule type" value="Genomic_DNA"/>
</dbReference>
<evidence type="ECO:0000256" key="3">
    <source>
        <dbReference type="ARBA" id="ARBA00022833"/>
    </source>
</evidence>
<dbReference type="Proteomes" id="UP000235145">
    <property type="component" value="Unassembled WGS sequence"/>
</dbReference>
<keyword evidence="1" id="KW-0479">Metal-binding</keyword>
<feature type="region of interest" description="Disordered" evidence="5">
    <location>
        <begin position="336"/>
        <end position="360"/>
    </location>
</feature>
<protein>
    <recommendedName>
        <fullName evidence="6">SWIM-type domain-containing protein</fullName>
    </recommendedName>
</protein>
<evidence type="ECO:0000256" key="2">
    <source>
        <dbReference type="ARBA" id="ARBA00022771"/>
    </source>
</evidence>
<keyword evidence="8" id="KW-1185">Reference proteome</keyword>
<dbReference type="PROSITE" id="PS50966">
    <property type="entry name" value="ZF_SWIM"/>
    <property type="match status" value="1"/>
</dbReference>
<accession>A0A9R1X9C2</accession>
<gene>
    <name evidence="7" type="ORF">LSAT_V11C600338620</name>
</gene>
<dbReference type="SMART" id="SM00575">
    <property type="entry name" value="ZnF_PMZ"/>
    <property type="match status" value="1"/>
</dbReference>
<proteinExistence type="predicted"/>
<name>A0A9R1X9C2_LACSA</name>
<sequence>MVSLELKLLQQISYWGLDKKYAFLRDYIMELQARNEETTVKVKLEYEPNLGNITSRKFKRIYNCLGSPEKDFKQCLRDFIGLDGDDLDLHTNSNLTFISDRQKGVLPAIAHMFQAFEHSMWKSWKNREYRDHLWKYKTTITIHEFEHYMRKFSHYDVQEYEPLTDMLLNNLCEVFNSKLIIGRNKPIITYLEYLREYLMKRIVNVGKVIDKSWGLFTTTSTKLLGKNIDNVVEYNVRFNGSNKYHEQGPSHNQHVVDTQWVCNCRKWELIGIPCKHVIITLNDMEDNGENIGNMSLYVDKVYCLETWKKMLVWPKIQCPVTVTPPPLHKLIGRLKRKRRLSEEERRRSQSQSKKNKGMEVMLQVESKLGTQCKNMQMTRKGSPDEIIKVMTAC</sequence>
<evidence type="ECO:0000259" key="6">
    <source>
        <dbReference type="PROSITE" id="PS50966"/>
    </source>
</evidence>
<dbReference type="PANTHER" id="PTHR31973">
    <property type="entry name" value="POLYPROTEIN, PUTATIVE-RELATED"/>
    <property type="match status" value="1"/>
</dbReference>
<dbReference type="Pfam" id="PF04434">
    <property type="entry name" value="SWIM"/>
    <property type="match status" value="1"/>
</dbReference>